<dbReference type="PANTHER" id="PTHR43701:SF2">
    <property type="entry name" value="MEMBRANE TRANSPORTER PROTEIN YJNA-RELATED"/>
    <property type="match status" value="1"/>
</dbReference>
<feature type="transmembrane region" description="Helical" evidence="5">
    <location>
        <begin position="139"/>
        <end position="160"/>
    </location>
</feature>
<evidence type="ECO:0000256" key="2">
    <source>
        <dbReference type="ARBA" id="ARBA00022692"/>
    </source>
</evidence>
<feature type="transmembrane region" description="Helical" evidence="5">
    <location>
        <begin position="69"/>
        <end position="89"/>
    </location>
</feature>
<dbReference type="PANTHER" id="PTHR43701">
    <property type="entry name" value="MEMBRANE TRANSPORTER PROTEIN MJ0441-RELATED"/>
    <property type="match status" value="1"/>
</dbReference>
<sequence length="255" mass="25960">MTQGIAAALCGGFVSFSLGLVGGGGSILAVPLILYVVGVHNPHIAIGTAALAVAASAYINMIPHARAGHVRWGPAFAFAASGVLGATLGSTVGKLVDGQKLLTYFAFLMCFVAFLMLRPRPAATTTAATYPTPYSRLCGTGLGAGSLSGFFGIGGGFLVVPGLMFAGRMQIVDAIGTSLFAVGSFGLTTAINYSLSGQVDWLVAAEFVGGGVVGGLLGTRAASRLARKRGALNFVFSAMIISVAAYMLYHAWQAQ</sequence>
<evidence type="ECO:0000256" key="3">
    <source>
        <dbReference type="ARBA" id="ARBA00022989"/>
    </source>
</evidence>
<accession>A0A0J1CU01</accession>
<dbReference type="InterPro" id="IPR002781">
    <property type="entry name" value="TM_pro_TauE-like"/>
</dbReference>
<gene>
    <name evidence="6" type="ORF">EOS_21890</name>
</gene>
<comment type="subcellular location">
    <subcellularLocation>
        <location evidence="5">Cell membrane</location>
        <topology evidence="5">Multi-pass membrane protein</topology>
    </subcellularLocation>
    <subcellularLocation>
        <location evidence="1">Membrane</location>
        <topology evidence="1">Multi-pass membrane protein</topology>
    </subcellularLocation>
</comment>
<keyword evidence="5" id="KW-1003">Cell membrane</keyword>
<organism evidence="6 7">
    <name type="scientific">Caballeronia mineralivorans PML1(12)</name>
    <dbReference type="NCBI Taxonomy" id="908627"/>
    <lineage>
        <taxon>Bacteria</taxon>
        <taxon>Pseudomonadati</taxon>
        <taxon>Pseudomonadota</taxon>
        <taxon>Betaproteobacteria</taxon>
        <taxon>Burkholderiales</taxon>
        <taxon>Burkholderiaceae</taxon>
        <taxon>Caballeronia</taxon>
    </lineage>
</organism>
<name>A0A0J1CU01_9BURK</name>
<feature type="transmembrane region" description="Helical" evidence="5">
    <location>
        <begin position="6"/>
        <end position="37"/>
    </location>
</feature>
<dbReference type="EMBL" id="AEJF01000135">
    <property type="protein sequence ID" value="KLU24074.1"/>
    <property type="molecule type" value="Genomic_DNA"/>
</dbReference>
<dbReference type="InterPro" id="IPR051598">
    <property type="entry name" value="TSUP/Inactive_protease-like"/>
</dbReference>
<keyword evidence="4 5" id="KW-0472">Membrane</keyword>
<dbReference type="Proteomes" id="UP000035963">
    <property type="component" value="Unassembled WGS sequence"/>
</dbReference>
<feature type="transmembrane region" description="Helical" evidence="5">
    <location>
        <begin position="172"/>
        <end position="195"/>
    </location>
</feature>
<keyword evidence="2 5" id="KW-0812">Transmembrane</keyword>
<dbReference type="OrthoDB" id="9151526at2"/>
<comment type="similarity">
    <text evidence="5">Belongs to the 4-toluene sulfonate uptake permease (TSUP) (TC 2.A.102) family.</text>
</comment>
<keyword evidence="3 5" id="KW-1133">Transmembrane helix</keyword>
<dbReference type="AlphaFoldDB" id="A0A0J1CU01"/>
<evidence type="ECO:0000313" key="6">
    <source>
        <dbReference type="EMBL" id="KLU24074.1"/>
    </source>
</evidence>
<dbReference type="PATRIC" id="fig|908627.4.peg.4888"/>
<reference evidence="6 7" key="1">
    <citation type="journal article" date="2015" name="Genome Announc.">
        <title>Draft Genome Sequence of Burkholderia sp. Strain PML1(12), an Ectomycorrhizosphere-Inhabiting Bacterium with Effective Mineral-Weathering Ability.</title>
        <authorList>
            <person name="Uroz S."/>
            <person name="Oger P."/>
        </authorList>
    </citation>
    <scope>NUCLEOTIDE SEQUENCE [LARGE SCALE GENOMIC DNA]</scope>
    <source>
        <strain evidence="7">PML1(12)</strain>
    </source>
</reference>
<proteinExistence type="inferred from homology"/>
<evidence type="ECO:0000256" key="4">
    <source>
        <dbReference type="ARBA" id="ARBA00023136"/>
    </source>
</evidence>
<protein>
    <recommendedName>
        <fullName evidence="5">Probable membrane transporter protein</fullName>
    </recommendedName>
</protein>
<feature type="transmembrane region" description="Helical" evidence="5">
    <location>
        <begin position="231"/>
        <end position="252"/>
    </location>
</feature>
<evidence type="ECO:0000256" key="1">
    <source>
        <dbReference type="ARBA" id="ARBA00004141"/>
    </source>
</evidence>
<evidence type="ECO:0000313" key="7">
    <source>
        <dbReference type="Proteomes" id="UP000035963"/>
    </source>
</evidence>
<keyword evidence="7" id="KW-1185">Reference proteome</keyword>
<feature type="transmembrane region" description="Helical" evidence="5">
    <location>
        <begin position="101"/>
        <end position="119"/>
    </location>
</feature>
<comment type="caution">
    <text evidence="6">The sequence shown here is derived from an EMBL/GenBank/DDBJ whole genome shotgun (WGS) entry which is preliminary data.</text>
</comment>
<feature type="transmembrane region" description="Helical" evidence="5">
    <location>
        <begin position="44"/>
        <end position="63"/>
    </location>
</feature>
<dbReference type="Pfam" id="PF01925">
    <property type="entry name" value="TauE"/>
    <property type="match status" value="1"/>
</dbReference>
<evidence type="ECO:0000256" key="5">
    <source>
        <dbReference type="RuleBase" id="RU363041"/>
    </source>
</evidence>
<dbReference type="GO" id="GO:0005886">
    <property type="term" value="C:plasma membrane"/>
    <property type="evidence" value="ECO:0007669"/>
    <property type="project" value="UniProtKB-SubCell"/>
</dbReference>